<evidence type="ECO:0000256" key="14">
    <source>
        <dbReference type="ARBA" id="ARBA00023034"/>
    </source>
</evidence>
<evidence type="ECO:0000256" key="13">
    <source>
        <dbReference type="ARBA" id="ARBA00022989"/>
    </source>
</evidence>
<evidence type="ECO:0000256" key="3">
    <source>
        <dbReference type="ARBA" id="ARBA00004840"/>
    </source>
</evidence>
<evidence type="ECO:0000256" key="6">
    <source>
        <dbReference type="ARBA" id="ARBA00011972"/>
    </source>
</evidence>
<dbReference type="AlphaFoldDB" id="A0A1I8FM00"/>
<dbReference type="GO" id="GO:0046872">
    <property type="term" value="F:metal ion binding"/>
    <property type="evidence" value="ECO:0007669"/>
    <property type="project" value="UniProtKB-KW"/>
</dbReference>
<protein>
    <recommendedName>
        <fullName evidence="6">protein xylosyltransferase</fullName>
        <ecNumber evidence="6">2.4.2.26</ecNumber>
    </recommendedName>
    <alternativeName>
        <fullName evidence="18">Peptide O-xylosyltransferase</fullName>
    </alternativeName>
</protein>
<evidence type="ECO:0000256" key="1">
    <source>
        <dbReference type="ARBA" id="ARBA00004323"/>
    </source>
</evidence>
<keyword evidence="11" id="KW-0256">Endoplasmic reticulum</keyword>
<dbReference type="PANTHER" id="PTHR46025:SF3">
    <property type="entry name" value="XYLOSYLTRANSFERASE OXT"/>
    <property type="match status" value="1"/>
</dbReference>
<evidence type="ECO:0000256" key="16">
    <source>
        <dbReference type="ARBA" id="ARBA00023157"/>
    </source>
</evidence>
<sequence>MLLLDCRPDASALAAQAVNEADEIVLKFWTRVTWLLNPHRNPLGLGNYDANVLDAACRSPRPFRLVWPGWMPTPVCRFSRLYCPRWPTLATGSWRNRRLMNDREPPDSRWPNGSACRMDRSRQTMAAGSAPSGPRYAVDRAAQPECRVGCCASLAPSKSGRLPYARHVRTAHVGQACSGLDYCPAWPGHFLSQPATVGQVAVSARSDSVGQLTNNMPAESRPRRMLGQDLENDRVRLVYLMTLSGRGFPNVRLMRRRFPTIWGGTGLLDLMLAAFRDLLNCTDWHWDFVINLSESDFPIRPDRQLTAYLTEMRHLSFLASHSGNYSDFMRKQAIERYFVQCDNHIRQPIEGLLFDGGSDWLTLNREFVQFVISGLDNNHTIVTNIVEYLNTACYQWSLCSTPCPRTLSYAAGLPTPTSAWLIGTGSAAAGASTCRWLTGAAAVHGLPGAEAAAYASSSGSGGHGAFFARENSTNNQRVLAVDAAYAELMKQRHGGAAGREMRAKLGRPRYWLSAFTAGAPGLTPVQSAFGRLLTRLLCAELLSGTCPAGFDPDSVRAVEVTEFYLETRSLADRLDWRRCRRRRRHQRGDAARRALQPAVWHRSGQAVRIVHPKQQPHGNASSSTSAYQSVIAARFMEFEVGRQYDWKEDLFRDRLSLLAAGRAADSGLQLRYAWGPGPAVTATFLLLDPDGAIRSAFQLSVPELLLAEDSTAKEVGCTDLQAPGSLEPGVWRLLLLDEQQPLSVGSAVAESEFILNPAESAAANPDIRLAVRLLSRRYRLETVCRHSDSAAASSAACPGIVGLTDSCSLTVCIKSISFRTKSIVGYTELLLAAAYFRSFVRPLWRPRLLSNDPTMEILSAEMKQRNLAFFEQRHELAVVLLILILIMARFSCPCLRTCGPARFSSAIPMACSGHCAYACTVPFLRLTASASQACTFLLRLWAKMGEVEHAAAPLLHLATGQTQAPLLWLPCHDSCSELCQLAPRDHHVPEYMVAVAPATTARPVYTQDAAIQDLSITSSGPRPTARNIGFAYWPPSN</sequence>
<comment type="subcellular location">
    <subcellularLocation>
        <location evidence="2">Endoplasmic reticulum membrane</location>
        <topology evidence="2">Single-pass type II membrane protein</topology>
    </subcellularLocation>
    <subcellularLocation>
        <location evidence="1">Golgi apparatus membrane</location>
        <topology evidence="1">Single-pass type II membrane protein</topology>
    </subcellularLocation>
</comment>
<proteinExistence type="inferred from homology"/>
<evidence type="ECO:0000256" key="4">
    <source>
        <dbReference type="ARBA" id="ARBA00005093"/>
    </source>
</evidence>
<keyword evidence="7" id="KW-0328">Glycosyltransferase</keyword>
<dbReference type="WBParaSite" id="maker-unitig_40347-snap-gene-0.2-mRNA-1">
    <property type="protein sequence ID" value="maker-unitig_40347-snap-gene-0.2-mRNA-1"/>
    <property type="gene ID" value="maker-unitig_40347-snap-gene-0.2"/>
</dbReference>
<name>A0A1I8FM00_9PLAT</name>
<dbReference type="UniPathway" id="UPA00755"/>
<dbReference type="GO" id="GO:0030158">
    <property type="term" value="F:protein xylosyltransferase activity"/>
    <property type="evidence" value="ECO:0007669"/>
    <property type="project" value="UniProtKB-EC"/>
</dbReference>
<dbReference type="InterPro" id="IPR003406">
    <property type="entry name" value="Glyco_trans_14"/>
</dbReference>
<keyword evidence="9" id="KW-0812">Transmembrane</keyword>
<evidence type="ECO:0000256" key="12">
    <source>
        <dbReference type="ARBA" id="ARBA00022968"/>
    </source>
</evidence>
<comment type="similarity">
    <text evidence="5">Belongs to the glycosyltransferase 14 family. XylT subfamily.</text>
</comment>
<dbReference type="Pfam" id="PF02485">
    <property type="entry name" value="Branch"/>
    <property type="match status" value="1"/>
</dbReference>
<dbReference type="GO" id="GO:0050650">
    <property type="term" value="P:chondroitin sulfate proteoglycan biosynthetic process"/>
    <property type="evidence" value="ECO:0007669"/>
    <property type="project" value="TreeGrafter"/>
</dbReference>
<reference evidence="21" key="1">
    <citation type="submission" date="2016-11" db="UniProtKB">
        <authorList>
            <consortium name="WormBaseParasite"/>
        </authorList>
    </citation>
    <scope>IDENTIFICATION</scope>
</reference>
<evidence type="ECO:0000313" key="20">
    <source>
        <dbReference type="Proteomes" id="UP000095280"/>
    </source>
</evidence>
<dbReference type="EC" id="2.4.2.26" evidence="6"/>
<evidence type="ECO:0000256" key="8">
    <source>
        <dbReference type="ARBA" id="ARBA00022679"/>
    </source>
</evidence>
<organism evidence="20 21">
    <name type="scientific">Macrostomum lignano</name>
    <dbReference type="NCBI Taxonomy" id="282301"/>
    <lineage>
        <taxon>Eukaryota</taxon>
        <taxon>Metazoa</taxon>
        <taxon>Spiralia</taxon>
        <taxon>Lophotrochozoa</taxon>
        <taxon>Platyhelminthes</taxon>
        <taxon>Rhabditophora</taxon>
        <taxon>Macrostomorpha</taxon>
        <taxon>Macrostomida</taxon>
        <taxon>Macrostomidae</taxon>
        <taxon>Macrostomum</taxon>
    </lineage>
</organism>
<evidence type="ECO:0000256" key="11">
    <source>
        <dbReference type="ARBA" id="ARBA00022824"/>
    </source>
</evidence>
<keyword evidence="14" id="KW-0333">Golgi apparatus</keyword>
<comment type="catalytic activity">
    <reaction evidence="19">
        <text>UDP-alpha-D-xylose + L-seryl-[protein] = 3-O-(beta-D-xylosyl)-L-seryl-[protein] + UDP + H(+)</text>
        <dbReference type="Rhea" id="RHEA:50192"/>
        <dbReference type="Rhea" id="RHEA-COMP:9863"/>
        <dbReference type="Rhea" id="RHEA-COMP:12567"/>
        <dbReference type="ChEBI" id="CHEBI:15378"/>
        <dbReference type="ChEBI" id="CHEBI:29999"/>
        <dbReference type="ChEBI" id="CHEBI:57632"/>
        <dbReference type="ChEBI" id="CHEBI:58223"/>
        <dbReference type="ChEBI" id="CHEBI:132085"/>
        <dbReference type="EC" id="2.4.2.26"/>
    </reaction>
</comment>
<comment type="pathway">
    <text evidence="4">Glycan metabolism; heparan sulfate biosynthesis.</text>
</comment>
<keyword evidence="15" id="KW-0472">Membrane</keyword>
<accession>A0A1I8FM00</accession>
<evidence type="ECO:0000256" key="10">
    <source>
        <dbReference type="ARBA" id="ARBA00022723"/>
    </source>
</evidence>
<dbReference type="InterPro" id="IPR043538">
    <property type="entry name" value="XYLT"/>
</dbReference>
<evidence type="ECO:0000256" key="9">
    <source>
        <dbReference type="ARBA" id="ARBA00022692"/>
    </source>
</evidence>
<dbReference type="UniPathway" id="UPA00756"/>
<evidence type="ECO:0000256" key="15">
    <source>
        <dbReference type="ARBA" id="ARBA00023136"/>
    </source>
</evidence>
<keyword evidence="16" id="KW-1015">Disulfide bond</keyword>
<evidence type="ECO:0000256" key="5">
    <source>
        <dbReference type="ARBA" id="ARBA00010195"/>
    </source>
</evidence>
<comment type="pathway">
    <text evidence="3">Glycan metabolism; chondroitin sulfate biosynthesis.</text>
</comment>
<dbReference type="GO" id="GO:0000139">
    <property type="term" value="C:Golgi membrane"/>
    <property type="evidence" value="ECO:0007669"/>
    <property type="project" value="UniProtKB-SubCell"/>
</dbReference>
<evidence type="ECO:0000256" key="17">
    <source>
        <dbReference type="ARBA" id="ARBA00023180"/>
    </source>
</evidence>
<dbReference type="GO" id="GO:0015012">
    <property type="term" value="P:heparan sulfate proteoglycan biosynthetic process"/>
    <property type="evidence" value="ECO:0007669"/>
    <property type="project" value="UniProtKB-UniPathway"/>
</dbReference>
<evidence type="ECO:0000256" key="19">
    <source>
        <dbReference type="ARBA" id="ARBA00047847"/>
    </source>
</evidence>
<evidence type="ECO:0000256" key="18">
    <source>
        <dbReference type="ARBA" id="ARBA00042865"/>
    </source>
</evidence>
<keyword evidence="12" id="KW-0735">Signal-anchor</keyword>
<keyword evidence="8" id="KW-0808">Transferase</keyword>
<keyword evidence="20" id="KW-1185">Reference proteome</keyword>
<dbReference type="Proteomes" id="UP000095280">
    <property type="component" value="Unplaced"/>
</dbReference>
<keyword evidence="17" id="KW-0325">Glycoprotein</keyword>
<dbReference type="GO" id="GO:0005789">
    <property type="term" value="C:endoplasmic reticulum membrane"/>
    <property type="evidence" value="ECO:0007669"/>
    <property type="project" value="UniProtKB-SubCell"/>
</dbReference>
<evidence type="ECO:0000256" key="2">
    <source>
        <dbReference type="ARBA" id="ARBA00004648"/>
    </source>
</evidence>
<evidence type="ECO:0000256" key="7">
    <source>
        <dbReference type="ARBA" id="ARBA00022676"/>
    </source>
</evidence>
<evidence type="ECO:0000313" key="21">
    <source>
        <dbReference type="WBParaSite" id="maker-unitig_40347-snap-gene-0.2-mRNA-1"/>
    </source>
</evidence>
<keyword evidence="13" id="KW-1133">Transmembrane helix</keyword>
<keyword evidence="10" id="KW-0479">Metal-binding</keyword>
<dbReference type="PANTHER" id="PTHR46025">
    <property type="entry name" value="XYLOSYLTRANSFERASE OXT"/>
    <property type="match status" value="1"/>
</dbReference>